<dbReference type="PROSITE" id="PS51184">
    <property type="entry name" value="JMJC"/>
    <property type="match status" value="1"/>
</dbReference>
<dbReference type="InterPro" id="IPR014710">
    <property type="entry name" value="RmlC-like_jellyroll"/>
</dbReference>
<keyword evidence="4" id="KW-1185">Reference proteome</keyword>
<protein>
    <recommendedName>
        <fullName evidence="2">JmjC domain-containing protein</fullName>
    </recommendedName>
</protein>
<dbReference type="InterPro" id="IPR003347">
    <property type="entry name" value="JmjC_dom"/>
</dbReference>
<dbReference type="AlphaFoldDB" id="A0ABD3MC40"/>
<dbReference type="Proteomes" id="UP001530293">
    <property type="component" value="Unassembled WGS sequence"/>
</dbReference>
<organism evidence="3 4">
    <name type="scientific">Discostella pseudostelligera</name>
    <dbReference type="NCBI Taxonomy" id="259834"/>
    <lineage>
        <taxon>Eukaryota</taxon>
        <taxon>Sar</taxon>
        <taxon>Stramenopiles</taxon>
        <taxon>Ochrophyta</taxon>
        <taxon>Bacillariophyta</taxon>
        <taxon>Coscinodiscophyceae</taxon>
        <taxon>Thalassiosirophycidae</taxon>
        <taxon>Stephanodiscales</taxon>
        <taxon>Stephanodiscaceae</taxon>
        <taxon>Discostella</taxon>
    </lineage>
</organism>
<dbReference type="Pfam" id="PF13621">
    <property type="entry name" value="Cupin_8"/>
    <property type="match status" value="1"/>
</dbReference>
<dbReference type="PANTHER" id="PTHR12461:SF105">
    <property type="entry name" value="HYPOXIA-INDUCIBLE FACTOR 1-ALPHA INHIBITOR"/>
    <property type="match status" value="1"/>
</dbReference>
<dbReference type="Gene3D" id="2.60.120.10">
    <property type="entry name" value="Jelly Rolls"/>
    <property type="match status" value="1"/>
</dbReference>
<gene>
    <name evidence="3" type="ORF">ACHAWU_000800</name>
</gene>
<feature type="domain" description="JmjC" evidence="2">
    <location>
        <begin position="125"/>
        <end position="334"/>
    </location>
</feature>
<reference evidence="3 4" key="1">
    <citation type="submission" date="2024-10" db="EMBL/GenBank/DDBJ databases">
        <title>Updated reference genomes for cyclostephanoid diatoms.</title>
        <authorList>
            <person name="Roberts W.R."/>
            <person name="Alverson A.J."/>
        </authorList>
    </citation>
    <scope>NUCLEOTIDE SEQUENCE [LARGE SCALE GENOMIC DNA]</scope>
    <source>
        <strain evidence="3 4">AJA232-27</strain>
    </source>
</reference>
<dbReference type="SUPFAM" id="SSF51197">
    <property type="entry name" value="Clavaminate synthase-like"/>
    <property type="match status" value="1"/>
</dbReference>
<evidence type="ECO:0000259" key="2">
    <source>
        <dbReference type="PROSITE" id="PS51184"/>
    </source>
</evidence>
<name>A0ABD3MC40_9STRA</name>
<feature type="region of interest" description="Disordered" evidence="1">
    <location>
        <begin position="424"/>
        <end position="443"/>
    </location>
</feature>
<dbReference type="EMBL" id="JALLBG020000200">
    <property type="protein sequence ID" value="KAL3759501.1"/>
    <property type="molecule type" value="Genomic_DNA"/>
</dbReference>
<dbReference type="PANTHER" id="PTHR12461">
    <property type="entry name" value="HYPOXIA-INDUCIBLE FACTOR 1 ALPHA INHIBITOR-RELATED"/>
    <property type="match status" value="1"/>
</dbReference>
<evidence type="ECO:0000313" key="4">
    <source>
        <dbReference type="Proteomes" id="UP001530293"/>
    </source>
</evidence>
<proteinExistence type="predicted"/>
<evidence type="ECO:0000313" key="3">
    <source>
        <dbReference type="EMBL" id="KAL3759501.1"/>
    </source>
</evidence>
<dbReference type="InterPro" id="IPR041667">
    <property type="entry name" value="Cupin_8"/>
</dbReference>
<evidence type="ECO:0000256" key="1">
    <source>
        <dbReference type="SAM" id="MobiDB-lite"/>
    </source>
</evidence>
<accession>A0ABD3MC40</accession>
<sequence length="520" mass="58129">MTSKTIIAAAYVNNSSFPRILRSVFSQQLSILSPSLLSASSSPSSSSSCIAKKNANPVIYHFGYSPHDLLSQFHSSVKLTIKRSLKKHHRFFMYEEQSRHDGLSSAASTVTVSPTEFATLLHSNRRTSDYHYYWTSPIADVAPQSMMSKEFHWFNQLQSDHPLEVLDPRGPSLWMGTSGSGTQCHYDVADNVIVQLYGKKRIRIYPPSVGVYNLHVFPDAHPKARKSQVDFDSYNNISNGSSIHRNNITFVDDGRNIQQRFPHFASVPNPSMDVVLQPGDALRIPAFWFHHVENGYVPQSYDSDDSTIRTVEASVGCEHDGFDDNHQPSVSLNRFALSESMMIARRIFQSASRPLGRKQSQSGLSPNNVELDDGKLEFASSLLRALGIALIRGLNFVNVDEEKQFISTYLMEARYSPLRADTTATHQMEEKSNSNKPCPPPLTSEHQQMVSLCIERILPDFHLLGIGGKEDGVQHECRDDSSSTDDGKGIQLLVALHLLELWAVELVGPKLVAKAWNRAL</sequence>
<comment type="caution">
    <text evidence="3">The sequence shown here is derived from an EMBL/GenBank/DDBJ whole genome shotgun (WGS) entry which is preliminary data.</text>
</comment>